<keyword evidence="3" id="KW-1185">Reference proteome</keyword>
<dbReference type="SUPFAM" id="SSF53474">
    <property type="entry name" value="alpha/beta-Hydrolases"/>
    <property type="match status" value="1"/>
</dbReference>
<dbReference type="EMBL" id="HF936006">
    <property type="protein sequence ID" value="CCX33065.1"/>
    <property type="molecule type" value="Genomic_DNA"/>
</dbReference>
<evidence type="ECO:0000313" key="2">
    <source>
        <dbReference type="EMBL" id="CCX33065.1"/>
    </source>
</evidence>
<protein>
    <submittedName>
        <fullName evidence="2">Similar to Fluoroacetate dehalogenase acc. no. Q6NAM1</fullName>
    </submittedName>
</protein>
<gene>
    <name evidence="2" type="ORF">PCON_14096</name>
</gene>
<dbReference type="Gene3D" id="3.40.50.1820">
    <property type="entry name" value="alpha/beta hydrolase"/>
    <property type="match status" value="1"/>
</dbReference>
<dbReference type="PANTHER" id="PTHR43329">
    <property type="entry name" value="EPOXIDE HYDROLASE"/>
    <property type="match status" value="1"/>
</dbReference>
<feature type="domain" description="AB hydrolase-1" evidence="1">
    <location>
        <begin position="56"/>
        <end position="206"/>
    </location>
</feature>
<evidence type="ECO:0000259" key="1">
    <source>
        <dbReference type="Pfam" id="PF12697"/>
    </source>
</evidence>
<organism evidence="2 3">
    <name type="scientific">Pyronema omphalodes (strain CBS 100304)</name>
    <name type="common">Pyronema confluens</name>
    <dbReference type="NCBI Taxonomy" id="1076935"/>
    <lineage>
        <taxon>Eukaryota</taxon>
        <taxon>Fungi</taxon>
        <taxon>Dikarya</taxon>
        <taxon>Ascomycota</taxon>
        <taxon>Pezizomycotina</taxon>
        <taxon>Pezizomycetes</taxon>
        <taxon>Pezizales</taxon>
        <taxon>Pyronemataceae</taxon>
        <taxon>Pyronema</taxon>
    </lineage>
</organism>
<dbReference type="InterPro" id="IPR029058">
    <property type="entry name" value="AB_hydrolase_fold"/>
</dbReference>
<evidence type="ECO:0000313" key="3">
    <source>
        <dbReference type="Proteomes" id="UP000018144"/>
    </source>
</evidence>
<reference evidence="2 3" key="1">
    <citation type="journal article" date="2013" name="PLoS Genet.">
        <title>The genome and development-dependent transcriptomes of Pyronema confluens: a window into fungal evolution.</title>
        <authorList>
            <person name="Traeger S."/>
            <person name="Altegoer F."/>
            <person name="Freitag M."/>
            <person name="Gabaldon T."/>
            <person name="Kempken F."/>
            <person name="Kumar A."/>
            <person name="Marcet-Houben M."/>
            <person name="Poggeler S."/>
            <person name="Stajich J.E."/>
            <person name="Nowrousian M."/>
        </authorList>
    </citation>
    <scope>NUCLEOTIDE SEQUENCE [LARGE SCALE GENOMIC DNA]</scope>
    <source>
        <strain evidence="3">CBS 100304</strain>
        <tissue evidence="2">Vegetative mycelium</tissue>
    </source>
</reference>
<dbReference type="OrthoDB" id="284184at2759"/>
<dbReference type="STRING" id="1076935.U4LTS2"/>
<name>U4LTS2_PYROM</name>
<proteinExistence type="predicted"/>
<dbReference type="AlphaFoldDB" id="U4LTS2"/>
<dbReference type="Pfam" id="PF12697">
    <property type="entry name" value="Abhydrolase_6"/>
    <property type="match status" value="1"/>
</dbReference>
<dbReference type="Proteomes" id="UP000018144">
    <property type="component" value="Unassembled WGS sequence"/>
</dbReference>
<sequence>MSLPPTPPTDASINTSIHTYESTLPYFNGFTNLHIAIDDYTNIFARVRPGTSDVILVMIHGYPQSSWMYRYATKYLPKEFTLFIPDIPGYGFSTINTPTSNIEAYNKLSHARSILHALDYYLNRSPGGSSIGCTSDNPQKIILLGHDRGARITQRIGFNISEFPQFDILGIFLADIVPIVIQFSSLADPIKAVSTFHWAFLAAQQGLPEGMIQAFGGEKWVEYCLGKWGGSGPGAAHGPAETAEKEKIEEGVYVHSMHFKKQSVVEASCADYRAAAHSDAEKEKREWEDGERIQVPTGVVFSEKYLGSRYDVPGVWKEWVAGDKLKTYGLGNGVGHFCFEEAPEMAYGKFNEWVKDVLEMP</sequence>
<accession>U4LTS2</accession>
<dbReference type="OMA" id="RGARICH"/>
<dbReference type="InterPro" id="IPR000073">
    <property type="entry name" value="AB_hydrolase_1"/>
</dbReference>
<dbReference type="eggNOG" id="ENOG502SBEE">
    <property type="taxonomic scope" value="Eukaryota"/>
</dbReference>